<keyword evidence="3" id="KW-1185">Reference proteome</keyword>
<feature type="compositionally biased region" description="Basic residues" evidence="1">
    <location>
        <begin position="13"/>
        <end position="25"/>
    </location>
</feature>
<evidence type="ECO:0000256" key="1">
    <source>
        <dbReference type="SAM" id="MobiDB-lite"/>
    </source>
</evidence>
<evidence type="ECO:0000313" key="3">
    <source>
        <dbReference type="Proteomes" id="UP001178507"/>
    </source>
</evidence>
<evidence type="ECO:0000313" key="2">
    <source>
        <dbReference type="EMBL" id="CAJ1381022.1"/>
    </source>
</evidence>
<feature type="region of interest" description="Disordered" evidence="1">
    <location>
        <begin position="1"/>
        <end position="102"/>
    </location>
</feature>
<dbReference type="EMBL" id="CAUJNA010000773">
    <property type="protein sequence ID" value="CAJ1381022.1"/>
    <property type="molecule type" value="Genomic_DNA"/>
</dbReference>
<feature type="region of interest" description="Disordered" evidence="1">
    <location>
        <begin position="247"/>
        <end position="267"/>
    </location>
</feature>
<accession>A0AA36I5D7</accession>
<dbReference type="Proteomes" id="UP001178507">
    <property type="component" value="Unassembled WGS sequence"/>
</dbReference>
<reference evidence="2" key="1">
    <citation type="submission" date="2023-08" db="EMBL/GenBank/DDBJ databases">
        <authorList>
            <person name="Chen Y."/>
            <person name="Shah S."/>
            <person name="Dougan E. K."/>
            <person name="Thang M."/>
            <person name="Chan C."/>
        </authorList>
    </citation>
    <scope>NUCLEOTIDE SEQUENCE</scope>
</reference>
<sequence length="267" mass="28823">MEADHLRSDVLKSPRKGKYISRRHSAANVPNVPAKAEGRRTSISARRSSLVHGRPSGRRASLSDSGPGILKGVSSGRRLSADNSGRRLSTDASARTRQGLRRPSAVSVANVRRASLGSVGETLQQARSEAHRLSQSHVYDTAKNVLLPPAKDATSPRNQVKRASTTPVLVPEIVSLAPSEELCGVQVRKPSDKAKAEEYEGQHAAPKMSENGKLLKQTRLFSRLSDQALIDLADNGEDGASCAFRKFSTGKGRSRTKTGLAWSSRER</sequence>
<name>A0AA36I5D7_9DINO</name>
<dbReference type="AlphaFoldDB" id="A0AA36I5D7"/>
<comment type="caution">
    <text evidence="2">The sequence shown here is derived from an EMBL/GenBank/DDBJ whole genome shotgun (WGS) entry which is preliminary data.</text>
</comment>
<protein>
    <submittedName>
        <fullName evidence="2">Uncharacterized protein</fullName>
    </submittedName>
</protein>
<gene>
    <name evidence="2" type="ORF">EVOR1521_LOCUS8828</name>
</gene>
<organism evidence="2 3">
    <name type="scientific">Effrenium voratum</name>
    <dbReference type="NCBI Taxonomy" id="2562239"/>
    <lineage>
        <taxon>Eukaryota</taxon>
        <taxon>Sar</taxon>
        <taxon>Alveolata</taxon>
        <taxon>Dinophyceae</taxon>
        <taxon>Suessiales</taxon>
        <taxon>Symbiodiniaceae</taxon>
        <taxon>Effrenium</taxon>
    </lineage>
</organism>
<feature type="compositionally biased region" description="Basic and acidic residues" evidence="1">
    <location>
        <begin position="1"/>
        <end position="12"/>
    </location>
</feature>
<proteinExistence type="predicted"/>